<comment type="caution">
    <text evidence="1">The sequence shown here is derived from an EMBL/GenBank/DDBJ whole genome shotgun (WGS) entry which is preliminary data.</text>
</comment>
<protein>
    <submittedName>
        <fullName evidence="1">Uncharacterized protein</fullName>
    </submittedName>
</protein>
<name>A0A927MRP5_9ACTN</name>
<gene>
    <name evidence="1" type="ORF">HEB94_002508</name>
</gene>
<organism evidence="1 2">
    <name type="scientific">Actinopolymorpha pittospori</name>
    <dbReference type="NCBI Taxonomy" id="648752"/>
    <lineage>
        <taxon>Bacteria</taxon>
        <taxon>Bacillati</taxon>
        <taxon>Actinomycetota</taxon>
        <taxon>Actinomycetes</taxon>
        <taxon>Propionibacteriales</taxon>
        <taxon>Actinopolymorphaceae</taxon>
        <taxon>Actinopolymorpha</taxon>
    </lineage>
</organism>
<proteinExistence type="predicted"/>
<dbReference type="EMBL" id="JADBEM010000001">
    <property type="protein sequence ID" value="MBE1605660.1"/>
    <property type="molecule type" value="Genomic_DNA"/>
</dbReference>
<evidence type="ECO:0000313" key="2">
    <source>
        <dbReference type="Proteomes" id="UP000638648"/>
    </source>
</evidence>
<keyword evidence="2" id="KW-1185">Reference proteome</keyword>
<evidence type="ECO:0000313" key="1">
    <source>
        <dbReference type="EMBL" id="MBE1605660.1"/>
    </source>
</evidence>
<dbReference type="Proteomes" id="UP000638648">
    <property type="component" value="Unassembled WGS sequence"/>
</dbReference>
<reference evidence="1" key="1">
    <citation type="submission" date="2020-10" db="EMBL/GenBank/DDBJ databases">
        <title>Sequencing the genomes of 1000 actinobacteria strains.</title>
        <authorList>
            <person name="Klenk H.-P."/>
        </authorList>
    </citation>
    <scope>NUCLEOTIDE SEQUENCE</scope>
    <source>
        <strain evidence="1">DSM 45354</strain>
    </source>
</reference>
<sequence length="174" mass="19314">MATLLGDKLRFAAEVGGWDSPELRRVDLWAAGQWLTCDDNTAFVPQFRSSVSDTAAWVRSGQGSSPPFAGLPLVATHRRLLAGSGNEVEDDELRQQFWLFHHWGPTTDNLLAFLFRDGTRLVITFQFWRDEHLVKHPEHAGAVFVVEMEAVEFAATLDDLAAILDRGPGTPLIG</sequence>
<accession>A0A927MRP5</accession>
<dbReference type="AlphaFoldDB" id="A0A927MRP5"/>
<dbReference type="RefSeq" id="WP_192749948.1">
    <property type="nucleotide sequence ID" value="NZ_BAABJL010000009.1"/>
</dbReference>